<dbReference type="STRING" id="55188.A0A2H5Q9C2"/>
<keyword evidence="2" id="KW-1185">Reference proteome</keyword>
<gene>
    <name evidence="1" type="ORF">CUMW_207470</name>
</gene>
<accession>A0A2H5Q9C2</accession>
<evidence type="ECO:0008006" key="3">
    <source>
        <dbReference type="Google" id="ProtNLM"/>
    </source>
</evidence>
<organism evidence="1 2">
    <name type="scientific">Citrus unshiu</name>
    <name type="common">Satsuma mandarin</name>
    <name type="synonym">Citrus nobilis var. unshiu</name>
    <dbReference type="NCBI Taxonomy" id="55188"/>
    <lineage>
        <taxon>Eukaryota</taxon>
        <taxon>Viridiplantae</taxon>
        <taxon>Streptophyta</taxon>
        <taxon>Embryophyta</taxon>
        <taxon>Tracheophyta</taxon>
        <taxon>Spermatophyta</taxon>
        <taxon>Magnoliopsida</taxon>
        <taxon>eudicotyledons</taxon>
        <taxon>Gunneridae</taxon>
        <taxon>Pentapetalae</taxon>
        <taxon>rosids</taxon>
        <taxon>malvids</taxon>
        <taxon>Sapindales</taxon>
        <taxon>Rutaceae</taxon>
        <taxon>Aurantioideae</taxon>
        <taxon>Citrus</taxon>
    </lineage>
</organism>
<dbReference type="AlphaFoldDB" id="A0A2H5Q9C2"/>
<sequence length="103" mass="11992">MQAFSLDFNLRSHMKTHSQENYPTSANTDLWKSGDMSEYKLKNIQSHTKELLQGRCPDTLLLREDNNKLPSHLLGFMVLHHLERPYACPLEGCEKAYIHEYNA</sequence>
<name>A0A2H5Q9C2_CITUN</name>
<dbReference type="Proteomes" id="UP000236630">
    <property type="component" value="Unassembled WGS sequence"/>
</dbReference>
<proteinExistence type="predicted"/>
<dbReference type="InterPro" id="IPR036236">
    <property type="entry name" value="Znf_C2H2_sf"/>
</dbReference>
<comment type="caution">
    <text evidence="1">The sequence shown here is derived from an EMBL/GenBank/DDBJ whole genome shotgun (WGS) entry which is preliminary data.</text>
</comment>
<evidence type="ECO:0000313" key="1">
    <source>
        <dbReference type="EMBL" id="GAY61141.1"/>
    </source>
</evidence>
<dbReference type="SUPFAM" id="SSF57667">
    <property type="entry name" value="beta-beta-alpha zinc fingers"/>
    <property type="match status" value="1"/>
</dbReference>
<reference evidence="1 2" key="1">
    <citation type="journal article" date="2017" name="Front. Genet.">
        <title>Draft sequencing of the heterozygous diploid genome of Satsuma (Citrus unshiu Marc.) using a hybrid assembly approach.</title>
        <authorList>
            <person name="Shimizu T."/>
            <person name="Tanizawa Y."/>
            <person name="Mochizuki T."/>
            <person name="Nagasaki H."/>
            <person name="Yoshioka T."/>
            <person name="Toyoda A."/>
            <person name="Fujiyama A."/>
            <person name="Kaminuma E."/>
            <person name="Nakamura Y."/>
        </authorList>
    </citation>
    <scope>NUCLEOTIDE SEQUENCE [LARGE SCALE GENOMIC DNA]</scope>
    <source>
        <strain evidence="2">cv. Miyagawa wase</strain>
    </source>
</reference>
<evidence type="ECO:0000313" key="2">
    <source>
        <dbReference type="Proteomes" id="UP000236630"/>
    </source>
</evidence>
<dbReference type="EMBL" id="BDQV01000259">
    <property type="protein sequence ID" value="GAY61141.1"/>
    <property type="molecule type" value="Genomic_DNA"/>
</dbReference>
<dbReference type="Gene3D" id="3.30.160.60">
    <property type="entry name" value="Classic Zinc Finger"/>
    <property type="match status" value="1"/>
</dbReference>
<protein>
    <recommendedName>
        <fullName evidence="3">C2H2-type domain-containing protein</fullName>
    </recommendedName>
</protein>